<comment type="subcellular location">
    <subcellularLocation>
        <location evidence="1">Host membrane</location>
        <topology evidence="1">Single-pass membrane protein</topology>
    </subcellularLocation>
    <subcellularLocation>
        <location evidence="2">Secreted</location>
    </subcellularLocation>
</comment>
<dbReference type="AlphaFoldDB" id="A0A4R3YW18"/>
<sequence length="381" mass="40859">MTNPIASSAASPVRQYASDCAAIDDVKNQKLQPASLQLVDLAVKGNARTTSGLKVEIPLRKPDESTTMPAKDLAERLKLVSEQSVLAFQQQQTFTEPQKLTSAGPSDRYGPIDQGDQAKLTFACVDLINRLLASARIDHMRMSEIEAEMSKKQAEYIRKEGVTAMGAAIGGATASIALSGAGGAKKLSGLRNERQAIKQVAPNITSHQERLHSLENNLARSKGSAPEPSPVSQTRHTQPAGLSSQINHRAQTEHQLSSAHHSQLKHDSDTPSRAQLNRETHTFKLLTAAADQKKTKGDLIMHFSSPINAIATGTGQSLTSIDRADQENMRQGGKVSGAAIDSSKNQLSEFKQMMEKILSALSAATANRQSVISHMSGNLSA</sequence>
<keyword evidence="4" id="KW-0472">Membrane</keyword>
<proteinExistence type="inferred from homology"/>
<dbReference type="RefSeq" id="WP_165911694.1">
    <property type="nucleotide sequence ID" value="NZ_SMCR01000004.1"/>
</dbReference>
<reference evidence="8 9" key="1">
    <citation type="submission" date="2019-03" db="EMBL/GenBank/DDBJ databases">
        <title>Genomic Encyclopedia of Type Strains, Phase IV (KMG-IV): sequencing the most valuable type-strain genomes for metagenomic binning, comparative biology and taxonomic classification.</title>
        <authorList>
            <person name="Goeker M."/>
        </authorList>
    </citation>
    <scope>NUCLEOTIDE SEQUENCE [LARGE SCALE GENOMIC DNA]</scope>
    <source>
        <strain evidence="8 9">DSM 19580</strain>
    </source>
</reference>
<evidence type="ECO:0000256" key="6">
    <source>
        <dbReference type="ARBA" id="ARBA00035650"/>
    </source>
</evidence>
<keyword evidence="4" id="KW-1043">Host membrane</keyword>
<evidence type="ECO:0000313" key="8">
    <source>
        <dbReference type="EMBL" id="TCV96676.1"/>
    </source>
</evidence>
<feature type="compositionally biased region" description="Polar residues" evidence="7">
    <location>
        <begin position="230"/>
        <end position="261"/>
    </location>
</feature>
<evidence type="ECO:0000256" key="4">
    <source>
        <dbReference type="ARBA" id="ARBA00022870"/>
    </source>
</evidence>
<evidence type="ECO:0000256" key="2">
    <source>
        <dbReference type="ARBA" id="ARBA00004613"/>
    </source>
</evidence>
<dbReference type="InterPro" id="IPR005427">
    <property type="entry name" value="BipC/SctB"/>
</dbReference>
<dbReference type="GO" id="GO:0005576">
    <property type="term" value="C:extracellular region"/>
    <property type="evidence" value="ECO:0007669"/>
    <property type="project" value="UniProtKB-SubCell"/>
</dbReference>
<evidence type="ECO:0000256" key="7">
    <source>
        <dbReference type="SAM" id="MobiDB-lite"/>
    </source>
</evidence>
<accession>A0A4R3YW18</accession>
<feature type="region of interest" description="Disordered" evidence="7">
    <location>
        <begin position="218"/>
        <end position="273"/>
    </location>
</feature>
<evidence type="ECO:0000313" key="9">
    <source>
        <dbReference type="Proteomes" id="UP000295719"/>
    </source>
</evidence>
<dbReference type="GO" id="GO:0033644">
    <property type="term" value="C:host cell membrane"/>
    <property type="evidence" value="ECO:0007669"/>
    <property type="project" value="UniProtKB-SubCell"/>
</dbReference>
<comment type="similarity">
    <text evidence="6">Belongs to the SctB/SipC family.</text>
</comment>
<keyword evidence="9" id="KW-1185">Reference proteome</keyword>
<keyword evidence="3" id="KW-0964">Secreted</keyword>
<keyword evidence="5" id="KW-0843">Virulence</keyword>
<dbReference type="Pfam" id="PF09599">
    <property type="entry name" value="IpaC_SipC"/>
    <property type="match status" value="1"/>
</dbReference>
<comment type="caution">
    <text evidence="8">The sequence shown here is derived from an EMBL/GenBank/DDBJ whole genome shotgun (WGS) entry which is preliminary data.</text>
</comment>
<gene>
    <name evidence="8" type="ORF">EDC52_104116</name>
</gene>
<organism evidence="8 9">
    <name type="scientific">Biostraticola tofi</name>
    <dbReference type="NCBI Taxonomy" id="466109"/>
    <lineage>
        <taxon>Bacteria</taxon>
        <taxon>Pseudomonadati</taxon>
        <taxon>Pseudomonadota</taxon>
        <taxon>Gammaproteobacteria</taxon>
        <taxon>Enterobacterales</taxon>
        <taxon>Bruguierivoracaceae</taxon>
        <taxon>Biostraticola</taxon>
    </lineage>
</organism>
<evidence type="ECO:0000256" key="5">
    <source>
        <dbReference type="ARBA" id="ARBA00023026"/>
    </source>
</evidence>
<feature type="compositionally biased region" description="Basic and acidic residues" evidence="7">
    <location>
        <begin position="264"/>
        <end position="273"/>
    </location>
</feature>
<evidence type="ECO:0000256" key="3">
    <source>
        <dbReference type="ARBA" id="ARBA00022525"/>
    </source>
</evidence>
<protein>
    <submittedName>
        <fullName evidence="8">IpaC/SipC-like invasin protein C</fullName>
    </submittedName>
</protein>
<dbReference type="Proteomes" id="UP000295719">
    <property type="component" value="Unassembled WGS sequence"/>
</dbReference>
<name>A0A4R3YW18_9GAMM</name>
<dbReference type="EMBL" id="SMCR01000004">
    <property type="protein sequence ID" value="TCV96676.1"/>
    <property type="molecule type" value="Genomic_DNA"/>
</dbReference>
<evidence type="ECO:0000256" key="1">
    <source>
        <dbReference type="ARBA" id="ARBA00004379"/>
    </source>
</evidence>